<dbReference type="AlphaFoldDB" id="A0A084AH35"/>
<reference evidence="1 2" key="1">
    <citation type="journal article" date="2014" name="BMC Genomics">
        <title>Comparative genome sequencing reveals chemotype-specific gene clusters in the toxigenic black mold Stachybotrys.</title>
        <authorList>
            <person name="Semeiks J."/>
            <person name="Borek D."/>
            <person name="Otwinowski Z."/>
            <person name="Grishin N.V."/>
        </authorList>
    </citation>
    <scope>NUCLEOTIDE SEQUENCE [LARGE SCALE GENOMIC DNA]</scope>
    <source>
        <strain evidence="2">CBS 109288 / IBT 7711</strain>
    </source>
</reference>
<keyword evidence="2" id="KW-1185">Reference proteome</keyword>
<gene>
    <name evidence="1" type="ORF">S7711_10633</name>
</gene>
<proteinExistence type="predicted"/>
<accession>A0A084AH35</accession>
<evidence type="ECO:0000313" key="2">
    <source>
        <dbReference type="Proteomes" id="UP000028045"/>
    </source>
</evidence>
<protein>
    <submittedName>
        <fullName evidence="1">Uncharacterized protein</fullName>
    </submittedName>
</protein>
<sequence>MAEPAVESRYFPSLRLAVTQTKPQIQRRNLIANTNAPTHFDARNCALEWHVFKAVNMQGAHRNLLNEQIKDDDIKFPTIGNTMRCPIAWAHQLMQVVLPYTQAKLAMRQDLVVESRVNIHIPAKRGRGIDIPHLIGFREGRGLVVGMRAADPRWSGKDVIVSLAATGKLSLRHAKPLSELAKACTLENARYGYILSNDEFVACRIQQTEVPNKPASFTVEIMPVKWTQQSNPHTVQPELTADLALWWLAVLGMRDSDQEQL</sequence>
<name>A0A084AH35_STACB</name>
<organism evidence="1 2">
    <name type="scientific">Stachybotrys chartarum (strain CBS 109288 / IBT 7711)</name>
    <name type="common">Toxic black mold</name>
    <name type="synonym">Stilbospora chartarum</name>
    <dbReference type="NCBI Taxonomy" id="1280523"/>
    <lineage>
        <taxon>Eukaryota</taxon>
        <taxon>Fungi</taxon>
        <taxon>Dikarya</taxon>
        <taxon>Ascomycota</taxon>
        <taxon>Pezizomycotina</taxon>
        <taxon>Sordariomycetes</taxon>
        <taxon>Hypocreomycetidae</taxon>
        <taxon>Hypocreales</taxon>
        <taxon>Stachybotryaceae</taxon>
        <taxon>Stachybotrys</taxon>
    </lineage>
</organism>
<evidence type="ECO:0000313" key="1">
    <source>
        <dbReference type="EMBL" id="KEY64614.1"/>
    </source>
</evidence>
<dbReference type="Proteomes" id="UP000028045">
    <property type="component" value="Unassembled WGS sequence"/>
</dbReference>
<dbReference type="EMBL" id="KL648731">
    <property type="protein sequence ID" value="KEY64614.1"/>
    <property type="molecule type" value="Genomic_DNA"/>
</dbReference>
<dbReference type="HOGENOM" id="CLU_1066257_0_0_1"/>